<evidence type="ECO:0000256" key="2">
    <source>
        <dbReference type="ARBA" id="ARBA00022803"/>
    </source>
</evidence>
<dbReference type="Proteomes" id="UP001182991">
    <property type="component" value="Unassembled WGS sequence"/>
</dbReference>
<feature type="repeat" description="TPR" evidence="3">
    <location>
        <begin position="208"/>
        <end position="241"/>
    </location>
</feature>
<protein>
    <submittedName>
        <fullName evidence="4">Tetratricopeptide repeat protein</fullName>
    </submittedName>
</protein>
<sequence>MMPRVGAQTSTLAMADSLYAVGDYHKAIQLYEKQESISGSMYQKIASAEQARGDLNKALIAYKKSIQQNPKLVVAKANYGKLLKRTYQYQKSDSVYTELIQQYPQNPDFLYQLGRIKEKLKDPEAYQFFEKAIEYDATHQNAIYELASYHYQNKAFKKTENLTQKALEAAPKNIKMQLLSALNAYSQRNYSSALKRYEKVIELGYSSENVYEKLGMCYYQEEFINKAIEAYEQVLKVNAENAAAHLYIGKLFLHKEMLEKAEQHLLMALLLSKPKLDDTYQSLGLAYKGKEDYKKAMYYFKLALEEDANKMRSQFELAVAADNYYADLQTRLNYYNLFLKKFENNPKAQVFTDLAKRRISDLKKEIHLSKKAE</sequence>
<dbReference type="SMART" id="SM00028">
    <property type="entry name" value="TPR"/>
    <property type="match status" value="8"/>
</dbReference>
<gene>
    <name evidence="4" type="ORF">RLT85_14560</name>
</gene>
<feature type="repeat" description="TPR" evidence="3">
    <location>
        <begin position="39"/>
        <end position="72"/>
    </location>
</feature>
<dbReference type="InterPro" id="IPR019734">
    <property type="entry name" value="TPR_rpt"/>
</dbReference>
<dbReference type="Pfam" id="PF13432">
    <property type="entry name" value="TPR_16"/>
    <property type="match status" value="1"/>
</dbReference>
<evidence type="ECO:0000313" key="4">
    <source>
        <dbReference type="EMBL" id="MDT0295852.1"/>
    </source>
</evidence>
<feature type="repeat" description="TPR" evidence="3">
    <location>
        <begin position="277"/>
        <end position="310"/>
    </location>
</feature>
<keyword evidence="1" id="KW-0677">Repeat</keyword>
<dbReference type="EMBL" id="JAVRBG010000022">
    <property type="protein sequence ID" value="MDT0295852.1"/>
    <property type="molecule type" value="Genomic_DNA"/>
</dbReference>
<dbReference type="PANTHER" id="PTHR44858">
    <property type="entry name" value="TETRATRICOPEPTIDE REPEAT PROTEIN 6"/>
    <property type="match status" value="1"/>
</dbReference>
<proteinExistence type="predicted"/>
<dbReference type="Pfam" id="PF13181">
    <property type="entry name" value="TPR_8"/>
    <property type="match status" value="3"/>
</dbReference>
<keyword evidence="5" id="KW-1185">Reference proteome</keyword>
<dbReference type="Gene3D" id="1.25.40.10">
    <property type="entry name" value="Tetratricopeptide repeat domain"/>
    <property type="match status" value="3"/>
</dbReference>
<keyword evidence="2 3" id="KW-0802">TPR repeat</keyword>
<evidence type="ECO:0000256" key="1">
    <source>
        <dbReference type="ARBA" id="ARBA00022737"/>
    </source>
</evidence>
<dbReference type="InterPro" id="IPR011990">
    <property type="entry name" value="TPR-like_helical_dom_sf"/>
</dbReference>
<accession>A0ABU2KMA2</accession>
<evidence type="ECO:0000256" key="3">
    <source>
        <dbReference type="PROSITE-ProRule" id="PRU00339"/>
    </source>
</evidence>
<dbReference type="InterPro" id="IPR050498">
    <property type="entry name" value="Ycf3"/>
</dbReference>
<dbReference type="SUPFAM" id="SSF48452">
    <property type="entry name" value="TPR-like"/>
    <property type="match status" value="1"/>
</dbReference>
<comment type="caution">
    <text evidence="4">The sequence shown here is derived from an EMBL/GenBank/DDBJ whole genome shotgun (WGS) entry which is preliminary data.</text>
</comment>
<name>A0ABU2KMA2_9FLAO</name>
<organism evidence="4 5">
    <name type="scientific">Mesonia ostreae</name>
    <dbReference type="NCBI Taxonomy" id="861110"/>
    <lineage>
        <taxon>Bacteria</taxon>
        <taxon>Pseudomonadati</taxon>
        <taxon>Bacteroidota</taxon>
        <taxon>Flavobacteriia</taxon>
        <taxon>Flavobacteriales</taxon>
        <taxon>Flavobacteriaceae</taxon>
        <taxon>Mesonia</taxon>
    </lineage>
</organism>
<reference evidence="5" key="1">
    <citation type="submission" date="2023-07" db="EMBL/GenBank/DDBJ databases">
        <title>Isolating and identifying novel microbial strains from the Mariana Trench.</title>
        <authorList>
            <person name="Fu H."/>
        </authorList>
    </citation>
    <scope>NUCLEOTIDE SEQUENCE [LARGE SCALE GENOMIC DNA]</scope>
    <source>
        <strain evidence="5">T-y2</strain>
    </source>
</reference>
<dbReference type="PANTHER" id="PTHR44858:SF1">
    <property type="entry name" value="UDP-N-ACETYLGLUCOSAMINE--PEPTIDE N-ACETYLGLUCOSAMINYLTRANSFERASE SPINDLY-RELATED"/>
    <property type="match status" value="1"/>
</dbReference>
<dbReference type="RefSeq" id="WP_311402779.1">
    <property type="nucleotide sequence ID" value="NZ_JAVRBG010000022.1"/>
</dbReference>
<dbReference type="PROSITE" id="PS50005">
    <property type="entry name" value="TPR"/>
    <property type="match status" value="3"/>
</dbReference>
<evidence type="ECO:0000313" key="5">
    <source>
        <dbReference type="Proteomes" id="UP001182991"/>
    </source>
</evidence>